<comment type="caution">
    <text evidence="1">The sequence shown here is derived from an EMBL/GenBank/DDBJ whole genome shotgun (WGS) entry which is preliminary data.</text>
</comment>
<gene>
    <name evidence="1" type="ORF">DERP_008568</name>
</gene>
<organism evidence="1 2">
    <name type="scientific">Dermatophagoides pteronyssinus</name>
    <name type="common">European house dust mite</name>
    <dbReference type="NCBI Taxonomy" id="6956"/>
    <lineage>
        <taxon>Eukaryota</taxon>
        <taxon>Metazoa</taxon>
        <taxon>Ecdysozoa</taxon>
        <taxon>Arthropoda</taxon>
        <taxon>Chelicerata</taxon>
        <taxon>Arachnida</taxon>
        <taxon>Acari</taxon>
        <taxon>Acariformes</taxon>
        <taxon>Sarcoptiformes</taxon>
        <taxon>Astigmata</taxon>
        <taxon>Psoroptidia</taxon>
        <taxon>Analgoidea</taxon>
        <taxon>Pyroglyphidae</taxon>
        <taxon>Dermatophagoidinae</taxon>
        <taxon>Dermatophagoides</taxon>
    </lineage>
</organism>
<reference evidence="1 2" key="2">
    <citation type="journal article" date="2022" name="Mol. Biol. Evol.">
        <title>Comparative Genomics Reveals Insights into the Divergent Evolution of Astigmatic Mites and Household Pest Adaptations.</title>
        <authorList>
            <person name="Xiong Q."/>
            <person name="Wan A.T."/>
            <person name="Liu X."/>
            <person name="Fung C.S."/>
            <person name="Xiao X."/>
            <person name="Malainual N."/>
            <person name="Hou J."/>
            <person name="Wang L."/>
            <person name="Wang M."/>
            <person name="Yang K.Y."/>
            <person name="Cui Y."/>
            <person name="Leung E.L."/>
            <person name="Nong W."/>
            <person name="Shin S.K."/>
            <person name="Au S.W."/>
            <person name="Jeong K.Y."/>
            <person name="Chew F.T."/>
            <person name="Hui J.H."/>
            <person name="Leung T.F."/>
            <person name="Tungtrongchitr A."/>
            <person name="Zhong N."/>
            <person name="Liu Z."/>
            <person name="Tsui S.K."/>
        </authorList>
    </citation>
    <scope>NUCLEOTIDE SEQUENCE [LARGE SCALE GENOMIC DNA]</scope>
    <source>
        <strain evidence="1">Derp</strain>
    </source>
</reference>
<protein>
    <submittedName>
        <fullName evidence="1">Uncharacterized protein</fullName>
    </submittedName>
</protein>
<keyword evidence="2" id="KW-1185">Reference proteome</keyword>
<dbReference type="Proteomes" id="UP000887458">
    <property type="component" value="Unassembled WGS sequence"/>
</dbReference>
<reference evidence="1 2" key="1">
    <citation type="journal article" date="2018" name="J. Allergy Clin. Immunol.">
        <title>High-quality assembly of Dermatophagoides pteronyssinus genome and transcriptome reveals a wide range of novel allergens.</title>
        <authorList>
            <person name="Liu X.Y."/>
            <person name="Yang K.Y."/>
            <person name="Wang M.Q."/>
            <person name="Kwok J.S."/>
            <person name="Zeng X."/>
            <person name="Yang Z."/>
            <person name="Xiao X.J."/>
            <person name="Lau C.P."/>
            <person name="Li Y."/>
            <person name="Huang Z.M."/>
            <person name="Ba J.G."/>
            <person name="Yim A.K."/>
            <person name="Ouyang C.Y."/>
            <person name="Ngai S.M."/>
            <person name="Chan T.F."/>
            <person name="Leung E.L."/>
            <person name="Liu L."/>
            <person name="Liu Z.G."/>
            <person name="Tsui S.K."/>
        </authorList>
    </citation>
    <scope>NUCLEOTIDE SEQUENCE [LARGE SCALE GENOMIC DNA]</scope>
    <source>
        <strain evidence="1">Derp</strain>
    </source>
</reference>
<proteinExistence type="predicted"/>
<evidence type="ECO:0000313" key="2">
    <source>
        <dbReference type="Proteomes" id="UP000887458"/>
    </source>
</evidence>
<sequence>MILSDVIVFHPSIFICFIYYHNQSQNFAQEKYNSVAKNNQNKKKSEINCQHILHFYDYMRIKDHKDKTQL</sequence>
<evidence type="ECO:0000313" key="1">
    <source>
        <dbReference type="EMBL" id="KAH9414728.1"/>
    </source>
</evidence>
<accession>A0ABQ8IWN0</accession>
<name>A0ABQ8IWN0_DERPT</name>
<dbReference type="EMBL" id="NJHN03000105">
    <property type="protein sequence ID" value="KAH9414728.1"/>
    <property type="molecule type" value="Genomic_DNA"/>
</dbReference>